<evidence type="ECO:0000313" key="1">
    <source>
        <dbReference type="EMBL" id="EKX65776.1"/>
    </source>
</evidence>
<reference evidence="1 2" key="1">
    <citation type="submission" date="2012-11" db="EMBL/GenBank/DDBJ databases">
        <authorList>
            <person name="Huguet-Tapia J.C."/>
            <person name="Durkin A.S."/>
            <person name="Pettis G.S."/>
            <person name="Badger J.H."/>
        </authorList>
    </citation>
    <scope>NUCLEOTIDE SEQUENCE [LARGE SCALE GENOMIC DNA]</scope>
    <source>
        <strain evidence="1 2">91-03</strain>
    </source>
</reference>
<sequence>MCFPLETARCRAASHPRPLSVRSGLCAGTAICMVGNEG</sequence>
<proteinExistence type="predicted"/>
<dbReference type="PATRIC" id="fig|698759.3.peg.3600"/>
<evidence type="ECO:0000313" key="2">
    <source>
        <dbReference type="Proteomes" id="UP000010411"/>
    </source>
</evidence>
<protein>
    <submittedName>
        <fullName evidence="1">Uncharacterized protein</fullName>
    </submittedName>
</protein>
<name>L1KYA8_9ACTN</name>
<accession>L1KYA8</accession>
<keyword evidence="2" id="KW-1185">Reference proteome</keyword>
<organism evidence="1 2">
    <name type="scientific">Streptomyces ipomoeae 91-03</name>
    <dbReference type="NCBI Taxonomy" id="698759"/>
    <lineage>
        <taxon>Bacteria</taxon>
        <taxon>Bacillati</taxon>
        <taxon>Actinomycetota</taxon>
        <taxon>Actinomycetes</taxon>
        <taxon>Kitasatosporales</taxon>
        <taxon>Streptomycetaceae</taxon>
        <taxon>Streptomyces</taxon>
    </lineage>
</organism>
<comment type="caution">
    <text evidence="1">The sequence shown here is derived from an EMBL/GenBank/DDBJ whole genome shotgun (WGS) entry which is preliminary data.</text>
</comment>
<dbReference type="AlphaFoldDB" id="L1KYA8"/>
<dbReference type="EMBL" id="AEJC01000270">
    <property type="protein sequence ID" value="EKX65776.1"/>
    <property type="molecule type" value="Genomic_DNA"/>
</dbReference>
<gene>
    <name evidence="1" type="ORF">STRIP9103_03801</name>
</gene>
<dbReference type="Proteomes" id="UP000010411">
    <property type="component" value="Unassembled WGS sequence"/>
</dbReference>